<dbReference type="InterPro" id="IPR007111">
    <property type="entry name" value="NACHT_NTPase"/>
</dbReference>
<feature type="compositionally biased region" description="Basic residues" evidence="1">
    <location>
        <begin position="639"/>
        <end position="652"/>
    </location>
</feature>
<keyword evidence="5" id="KW-1185">Reference proteome</keyword>
<gene>
    <name evidence="4" type="ORF">SAMN05216252_12772</name>
</gene>
<dbReference type="PROSITE" id="PS50837">
    <property type="entry name" value="NACHT"/>
    <property type="match status" value="1"/>
</dbReference>
<feature type="transmembrane region" description="Helical" evidence="2">
    <location>
        <begin position="537"/>
        <end position="555"/>
    </location>
</feature>
<evidence type="ECO:0000313" key="5">
    <source>
        <dbReference type="Proteomes" id="UP000198280"/>
    </source>
</evidence>
<dbReference type="SUPFAM" id="SSF52540">
    <property type="entry name" value="P-loop containing nucleoside triphosphate hydrolases"/>
    <property type="match status" value="1"/>
</dbReference>
<feature type="transmembrane region" description="Helical" evidence="2">
    <location>
        <begin position="689"/>
        <end position="706"/>
    </location>
</feature>
<proteinExistence type="predicted"/>
<evidence type="ECO:0000256" key="1">
    <source>
        <dbReference type="SAM" id="MobiDB-lite"/>
    </source>
</evidence>
<feature type="transmembrane region" description="Helical" evidence="2">
    <location>
        <begin position="718"/>
        <end position="738"/>
    </location>
</feature>
<reference evidence="4 5" key="1">
    <citation type="submission" date="2017-06" db="EMBL/GenBank/DDBJ databases">
        <authorList>
            <person name="Kim H.J."/>
            <person name="Triplett B.A."/>
        </authorList>
    </citation>
    <scope>NUCLEOTIDE SEQUENCE [LARGE SCALE GENOMIC DNA]</scope>
    <source>
        <strain evidence="4 5">CGMCC 4.1858</strain>
    </source>
</reference>
<evidence type="ECO:0000256" key="2">
    <source>
        <dbReference type="SAM" id="Phobius"/>
    </source>
</evidence>
<organism evidence="4 5">
    <name type="scientific">Actinacidiphila glaucinigra</name>
    <dbReference type="NCBI Taxonomy" id="235986"/>
    <lineage>
        <taxon>Bacteria</taxon>
        <taxon>Bacillati</taxon>
        <taxon>Actinomycetota</taxon>
        <taxon>Actinomycetes</taxon>
        <taxon>Kitasatosporales</taxon>
        <taxon>Streptomycetaceae</taxon>
        <taxon>Actinacidiphila</taxon>
    </lineage>
</organism>
<dbReference type="AlphaFoldDB" id="A0A239MVZ8"/>
<accession>A0A239MVZ8</accession>
<dbReference type="Gene3D" id="3.40.50.300">
    <property type="entry name" value="P-loop containing nucleotide triphosphate hydrolases"/>
    <property type="match status" value="1"/>
</dbReference>
<feature type="transmembrane region" description="Helical" evidence="2">
    <location>
        <begin position="429"/>
        <end position="453"/>
    </location>
</feature>
<keyword evidence="2" id="KW-0812">Transmembrane</keyword>
<feature type="transmembrane region" description="Helical" evidence="2">
    <location>
        <begin position="561"/>
        <end position="581"/>
    </location>
</feature>
<dbReference type="RefSeq" id="WP_179280107.1">
    <property type="nucleotide sequence ID" value="NZ_FZOF01000027.1"/>
</dbReference>
<feature type="region of interest" description="Disordered" evidence="1">
    <location>
        <begin position="639"/>
        <end position="671"/>
    </location>
</feature>
<feature type="domain" description="NACHT" evidence="3">
    <location>
        <begin position="112"/>
        <end position="232"/>
    </location>
</feature>
<keyword evidence="2" id="KW-0472">Membrane</keyword>
<dbReference type="InterPro" id="IPR027417">
    <property type="entry name" value="P-loop_NTPase"/>
</dbReference>
<feature type="transmembrane region" description="Helical" evidence="2">
    <location>
        <begin position="497"/>
        <end position="516"/>
    </location>
</feature>
<protein>
    <submittedName>
        <fullName evidence="4">NACHT domain-containing protein</fullName>
    </submittedName>
</protein>
<evidence type="ECO:0000313" key="4">
    <source>
        <dbReference type="EMBL" id="SNT46039.1"/>
    </source>
</evidence>
<sequence length="853" mass="92314">MSEQAQGDVHNVFSGGSATYVIQGRDFGDVHLHLPTPPTSPDRAAVELARVVLAQWRDEAGALGLAGNARLAVGWRADWTVADHREHIGADVAGSTAGLADLAAGFRALPAQRLVIIGGPGTGKTSLAILLTLQLLSLHDATQPVPIPLLVSSWDANKEHFDVWLARRIHEEYNGLTTDLNRARIRELVRDRRVLPVLDGLDELPPLLRSAALAGLNKAGTDGAPLILTSRTAEYTELVEEEDVLQAAAVITAQPVDGAAAAKYLRDSSHPQRTQQWQVLLDHLTSHPEAAAARALSSPLMLWLARTVYARAGANPGVLADESVFPDVVDIERHLLDSIIPAAFPSGPASPHQPRPVREWGHAQAQRALGFLAAHLTATKTKEFAWWELHRAKPPTVLKAPVLVACYLLVMAGSSRFQDWITGGDPLQAFQVAAGTTIALICGVSGGMLLLLSQLWKGPLPRRLAAFGRHRSRIPGLFWLLVFLAPIALLLTRDEPLLALGFIVPPLLMMVVGAPADTAQSVGPRALLSGERASTMLMLLGVAPVIGAIGSLAVAQVPDRTVLLGSWLSGTAGVAAVILALSPWTQWLLAKVTLASLGTLPWSTMAFLEDARRVGLLRQIGGVYQFRHAQLQARLAAHRRGSGPLRRRRRSGTRAPWPVRPLPAASSTPQEGRVPGYVGLRRRRGHPPIYVIMWTLALLWTGIITFEDGWHDPGALQTVGFFAVLPLVIDLLIPPLTWRRAELRLDEEGVEFALGKRTLRFEWRDVATVAPRLFEPPLGKNDDGTVMLHLELTPEAAPGSRIRVNSTGWVALWPLDSPTGDPADATTPPELHDALVRFAGERWRPPGTAGLRR</sequence>
<dbReference type="EMBL" id="FZOF01000027">
    <property type="protein sequence ID" value="SNT46039.1"/>
    <property type="molecule type" value="Genomic_DNA"/>
</dbReference>
<feature type="transmembrane region" description="Helical" evidence="2">
    <location>
        <begin position="474"/>
        <end position="491"/>
    </location>
</feature>
<dbReference type="Pfam" id="PF05729">
    <property type="entry name" value="NACHT"/>
    <property type="match status" value="1"/>
</dbReference>
<name>A0A239MVZ8_9ACTN</name>
<evidence type="ECO:0000259" key="3">
    <source>
        <dbReference type="PROSITE" id="PS50837"/>
    </source>
</evidence>
<keyword evidence="2" id="KW-1133">Transmembrane helix</keyword>
<dbReference type="Proteomes" id="UP000198280">
    <property type="component" value="Unassembled WGS sequence"/>
</dbReference>